<reference evidence="2 3" key="1">
    <citation type="submission" date="2017-11" db="EMBL/GenBank/DDBJ databases">
        <title>Draft Genome Sequence of Sporolactobacillus inulinus NBRC 111894 Isolated from Koso, a Japanese Sugar-Vegetable Fermented Beverage.</title>
        <authorList>
            <person name="Chiou T.Y."/>
            <person name="Oshima K."/>
            <person name="Suda W."/>
            <person name="Hattori M."/>
            <person name="Takahashi T."/>
        </authorList>
    </citation>
    <scope>NUCLEOTIDE SEQUENCE [LARGE SCALE GENOMIC DNA]</scope>
    <source>
        <strain evidence="2 3">NBRC111894</strain>
    </source>
</reference>
<dbReference type="EMBL" id="BEXB01000023">
    <property type="protein sequence ID" value="GAY77256.1"/>
    <property type="molecule type" value="Genomic_DNA"/>
</dbReference>
<evidence type="ECO:0000313" key="3">
    <source>
        <dbReference type="Proteomes" id="UP000319716"/>
    </source>
</evidence>
<gene>
    <name evidence="2" type="ORF">NBRC111894_2810</name>
</gene>
<sequence>MYPDHCSGFHATIIFDNILLFYTRIAFTIHTFFTFFCAF</sequence>
<keyword evidence="1" id="KW-0812">Transmembrane</keyword>
<proteinExistence type="predicted"/>
<feature type="transmembrane region" description="Helical" evidence="1">
    <location>
        <begin position="19"/>
        <end position="38"/>
    </location>
</feature>
<keyword evidence="1" id="KW-1133">Transmembrane helix</keyword>
<evidence type="ECO:0000313" key="2">
    <source>
        <dbReference type="EMBL" id="GAY77256.1"/>
    </source>
</evidence>
<protein>
    <submittedName>
        <fullName evidence="2">Uncharacterized protein</fullName>
    </submittedName>
</protein>
<accession>A0A4Y1ZDR0</accession>
<organism evidence="2 3">
    <name type="scientific">Sporolactobacillus inulinus</name>
    <dbReference type="NCBI Taxonomy" id="2078"/>
    <lineage>
        <taxon>Bacteria</taxon>
        <taxon>Bacillati</taxon>
        <taxon>Bacillota</taxon>
        <taxon>Bacilli</taxon>
        <taxon>Bacillales</taxon>
        <taxon>Sporolactobacillaceae</taxon>
        <taxon>Sporolactobacillus</taxon>
    </lineage>
</organism>
<name>A0A4Y1ZDR0_9BACL</name>
<evidence type="ECO:0000256" key="1">
    <source>
        <dbReference type="SAM" id="Phobius"/>
    </source>
</evidence>
<keyword evidence="1" id="KW-0472">Membrane</keyword>
<dbReference type="Proteomes" id="UP000319716">
    <property type="component" value="Unassembled WGS sequence"/>
</dbReference>
<comment type="caution">
    <text evidence="2">The sequence shown here is derived from an EMBL/GenBank/DDBJ whole genome shotgun (WGS) entry which is preliminary data.</text>
</comment>
<dbReference type="AlphaFoldDB" id="A0A4Y1ZDR0"/>